<evidence type="ECO:0000313" key="1">
    <source>
        <dbReference type="EMBL" id="EDL79099.1"/>
    </source>
</evidence>
<accession>A6HM48</accession>
<evidence type="ECO:0000313" key="2">
    <source>
        <dbReference type="Proteomes" id="UP000234681"/>
    </source>
</evidence>
<dbReference type="EMBL" id="CH473949">
    <property type="protein sequence ID" value="EDL79099.1"/>
    <property type="molecule type" value="Genomic_DNA"/>
</dbReference>
<proteinExistence type="predicted"/>
<reference evidence="2" key="1">
    <citation type="submission" date="2005-09" db="EMBL/GenBank/DDBJ databases">
        <authorList>
            <person name="Mural R.J."/>
            <person name="Li P.W."/>
            <person name="Adams M.D."/>
            <person name="Amanatides P.G."/>
            <person name="Baden-Tillson H."/>
            <person name="Barnstead M."/>
            <person name="Chin S.H."/>
            <person name="Dew I."/>
            <person name="Evans C.A."/>
            <person name="Ferriera S."/>
            <person name="Flanigan M."/>
            <person name="Fosler C."/>
            <person name="Glodek A."/>
            <person name="Gu Z."/>
            <person name="Holt R.A."/>
            <person name="Jennings D."/>
            <person name="Kraft C.L."/>
            <person name="Lu F."/>
            <person name="Nguyen T."/>
            <person name="Nusskern D.R."/>
            <person name="Pfannkoch C.M."/>
            <person name="Sitter C."/>
            <person name="Sutton G.G."/>
            <person name="Venter J.C."/>
            <person name="Wang Z."/>
            <person name="Woodage T."/>
            <person name="Zheng X.H."/>
            <person name="Zhong F."/>
        </authorList>
    </citation>
    <scope>NUCLEOTIDE SEQUENCE [LARGE SCALE GENOMIC DNA]</scope>
    <source>
        <strain>BN</strain>
        <strain evidence="2">Sprague-Dawley</strain>
    </source>
</reference>
<protein>
    <submittedName>
        <fullName evidence="1">RCG27132</fullName>
    </submittedName>
</protein>
<dbReference type="Proteomes" id="UP000234681">
    <property type="component" value="Chromosome 3"/>
</dbReference>
<gene>
    <name evidence="1" type="ORF">rCG_27132</name>
</gene>
<sequence>MGQALFILVASCDTPRLILYSRLRLWMQTRKHAFQEPLRAQQLQPGESPV</sequence>
<organism evidence="1 2">
    <name type="scientific">Rattus norvegicus</name>
    <name type="common">Rat</name>
    <dbReference type="NCBI Taxonomy" id="10116"/>
    <lineage>
        <taxon>Eukaryota</taxon>
        <taxon>Metazoa</taxon>
        <taxon>Chordata</taxon>
        <taxon>Craniata</taxon>
        <taxon>Vertebrata</taxon>
        <taxon>Euteleostomi</taxon>
        <taxon>Mammalia</taxon>
        <taxon>Eutheria</taxon>
        <taxon>Euarchontoglires</taxon>
        <taxon>Glires</taxon>
        <taxon>Rodentia</taxon>
        <taxon>Myomorpha</taxon>
        <taxon>Muroidea</taxon>
        <taxon>Muridae</taxon>
        <taxon>Murinae</taxon>
        <taxon>Rattus</taxon>
    </lineage>
</organism>
<name>A6HM48_RAT</name>
<dbReference type="AlphaFoldDB" id="A6HM48"/>